<comment type="similarity">
    <text evidence="7">Belongs to the binding-protein-dependent transport system permease family.</text>
</comment>
<evidence type="ECO:0000313" key="9">
    <source>
        <dbReference type="EMBL" id="BCJ32766.1"/>
    </source>
</evidence>
<keyword evidence="5 7" id="KW-1133">Transmembrane helix</keyword>
<evidence type="ECO:0000313" key="10">
    <source>
        <dbReference type="Proteomes" id="UP000611640"/>
    </source>
</evidence>
<reference evidence="9 10" key="1">
    <citation type="submission" date="2020-08" db="EMBL/GenBank/DDBJ databases">
        <title>Whole genome shotgun sequence of Actinocatenispora thailandica NBRC 105041.</title>
        <authorList>
            <person name="Komaki H."/>
            <person name="Tamura T."/>
        </authorList>
    </citation>
    <scope>NUCLEOTIDE SEQUENCE [LARGE SCALE GENOMIC DNA]</scope>
    <source>
        <strain evidence="9 10">NBRC 105041</strain>
    </source>
</reference>
<feature type="domain" description="ABC transmembrane type-1" evidence="8">
    <location>
        <begin position="95"/>
        <end position="288"/>
    </location>
</feature>
<dbReference type="GO" id="GO:0005886">
    <property type="term" value="C:plasma membrane"/>
    <property type="evidence" value="ECO:0007669"/>
    <property type="project" value="UniProtKB-SubCell"/>
</dbReference>
<dbReference type="CDD" id="cd06261">
    <property type="entry name" value="TM_PBP2"/>
    <property type="match status" value="1"/>
</dbReference>
<dbReference type="Proteomes" id="UP000611640">
    <property type="component" value="Chromosome"/>
</dbReference>
<dbReference type="InterPro" id="IPR000515">
    <property type="entry name" value="MetI-like"/>
</dbReference>
<dbReference type="AlphaFoldDB" id="A0A7R7HUR7"/>
<evidence type="ECO:0000256" key="4">
    <source>
        <dbReference type="ARBA" id="ARBA00022692"/>
    </source>
</evidence>
<dbReference type="Pfam" id="PF00528">
    <property type="entry name" value="BPD_transp_1"/>
    <property type="match status" value="1"/>
</dbReference>
<evidence type="ECO:0000259" key="8">
    <source>
        <dbReference type="PROSITE" id="PS50928"/>
    </source>
</evidence>
<evidence type="ECO:0000256" key="2">
    <source>
        <dbReference type="ARBA" id="ARBA00022448"/>
    </source>
</evidence>
<dbReference type="GO" id="GO:0055085">
    <property type="term" value="P:transmembrane transport"/>
    <property type="evidence" value="ECO:0007669"/>
    <property type="project" value="InterPro"/>
</dbReference>
<accession>A0A7R7HUR7</accession>
<sequence length="302" mass="32467">MSTTVDLPVSGATVAPARRTGFWRNLWKVLKRKPSRMVGAVIVVLFVLTGLVGPWLYPDNLPRDSNQILAGPSLSHLLGTDFEGTDVLALLITGTRYVLVAAAFAALITVLIGTGFGLYAGYRRGAPDSVLMRITDFVLTIPGFPLLLVLSTVWKFSSALQMGLVLGLTGWGGLARSVRSATLSLRERGFVEAARGLGMPTRHIVTRELLPNIAPYVAMNLLIGVTTFIYSQVGLFYLGVLPFTSNNWGVMIQLAVTNGVTQTGAGLGYLMAPLVAILLLTLGVVLLVDALDEVFNPRLRED</sequence>
<dbReference type="Pfam" id="PF12911">
    <property type="entry name" value="OppC_N"/>
    <property type="match status" value="1"/>
</dbReference>
<evidence type="ECO:0000256" key="6">
    <source>
        <dbReference type="ARBA" id="ARBA00023136"/>
    </source>
</evidence>
<feature type="transmembrane region" description="Helical" evidence="7">
    <location>
        <begin position="268"/>
        <end position="288"/>
    </location>
</feature>
<dbReference type="RefSeq" id="WP_203959767.1">
    <property type="nucleotide sequence ID" value="NZ_AP023355.1"/>
</dbReference>
<feature type="transmembrane region" description="Helical" evidence="7">
    <location>
        <begin position="134"/>
        <end position="154"/>
    </location>
</feature>
<evidence type="ECO:0000256" key="7">
    <source>
        <dbReference type="RuleBase" id="RU363032"/>
    </source>
</evidence>
<gene>
    <name evidence="9" type="ORF">Athai_02690</name>
</gene>
<dbReference type="PROSITE" id="PS50928">
    <property type="entry name" value="ABC_TM1"/>
    <property type="match status" value="1"/>
</dbReference>
<dbReference type="PANTHER" id="PTHR43386:SF1">
    <property type="entry name" value="D,D-DIPEPTIDE TRANSPORT SYSTEM PERMEASE PROTEIN DDPC-RELATED"/>
    <property type="match status" value="1"/>
</dbReference>
<dbReference type="SUPFAM" id="SSF161098">
    <property type="entry name" value="MetI-like"/>
    <property type="match status" value="1"/>
</dbReference>
<proteinExistence type="inferred from homology"/>
<feature type="transmembrane region" description="Helical" evidence="7">
    <location>
        <begin position="97"/>
        <end position="122"/>
    </location>
</feature>
<evidence type="ECO:0000256" key="1">
    <source>
        <dbReference type="ARBA" id="ARBA00004651"/>
    </source>
</evidence>
<keyword evidence="3" id="KW-1003">Cell membrane</keyword>
<keyword evidence="4 7" id="KW-0812">Transmembrane</keyword>
<dbReference type="EMBL" id="AP023355">
    <property type="protein sequence ID" value="BCJ32766.1"/>
    <property type="molecule type" value="Genomic_DNA"/>
</dbReference>
<dbReference type="PANTHER" id="PTHR43386">
    <property type="entry name" value="OLIGOPEPTIDE TRANSPORT SYSTEM PERMEASE PROTEIN APPC"/>
    <property type="match status" value="1"/>
</dbReference>
<dbReference type="Gene3D" id="1.10.3720.10">
    <property type="entry name" value="MetI-like"/>
    <property type="match status" value="1"/>
</dbReference>
<dbReference type="InterPro" id="IPR035906">
    <property type="entry name" value="MetI-like_sf"/>
</dbReference>
<keyword evidence="2 7" id="KW-0813">Transport</keyword>
<dbReference type="InterPro" id="IPR050366">
    <property type="entry name" value="BP-dependent_transpt_permease"/>
</dbReference>
<evidence type="ECO:0000256" key="5">
    <source>
        <dbReference type="ARBA" id="ARBA00022989"/>
    </source>
</evidence>
<feature type="transmembrane region" description="Helical" evidence="7">
    <location>
        <begin position="37"/>
        <end position="57"/>
    </location>
</feature>
<dbReference type="KEGG" id="atl:Athai_02690"/>
<protein>
    <submittedName>
        <fullName evidence="9">Peptide ABC transporter permease</fullName>
    </submittedName>
</protein>
<dbReference type="InterPro" id="IPR025966">
    <property type="entry name" value="OppC_N"/>
</dbReference>
<name>A0A7R7HUR7_9ACTN</name>
<organism evidence="9 10">
    <name type="scientific">Actinocatenispora thailandica</name>
    <dbReference type="NCBI Taxonomy" id="227318"/>
    <lineage>
        <taxon>Bacteria</taxon>
        <taxon>Bacillati</taxon>
        <taxon>Actinomycetota</taxon>
        <taxon>Actinomycetes</taxon>
        <taxon>Micromonosporales</taxon>
        <taxon>Micromonosporaceae</taxon>
        <taxon>Actinocatenispora</taxon>
    </lineage>
</organism>
<feature type="transmembrane region" description="Helical" evidence="7">
    <location>
        <begin position="160"/>
        <end position="178"/>
    </location>
</feature>
<keyword evidence="10" id="KW-1185">Reference proteome</keyword>
<evidence type="ECO:0000256" key="3">
    <source>
        <dbReference type="ARBA" id="ARBA00022475"/>
    </source>
</evidence>
<comment type="subcellular location">
    <subcellularLocation>
        <location evidence="1 7">Cell membrane</location>
        <topology evidence="1 7">Multi-pass membrane protein</topology>
    </subcellularLocation>
</comment>
<keyword evidence="6 7" id="KW-0472">Membrane</keyword>